<organism evidence="1">
    <name type="scientific">Brassica napus</name>
    <name type="common">Rape</name>
    <dbReference type="NCBI Taxonomy" id="3708"/>
    <lineage>
        <taxon>Eukaryota</taxon>
        <taxon>Viridiplantae</taxon>
        <taxon>Streptophyta</taxon>
        <taxon>Embryophyta</taxon>
        <taxon>Tracheophyta</taxon>
        <taxon>Spermatophyta</taxon>
        <taxon>Magnoliopsida</taxon>
        <taxon>eudicotyledons</taxon>
        <taxon>Gunneridae</taxon>
        <taxon>Pentapetalae</taxon>
        <taxon>rosids</taxon>
        <taxon>malvids</taxon>
        <taxon>Brassicales</taxon>
        <taxon>Brassicaceae</taxon>
        <taxon>Brassiceae</taxon>
        <taxon>Brassica</taxon>
    </lineage>
</organism>
<gene>
    <name evidence="1" type="ORF">DARMORV10_A01P21450.1</name>
</gene>
<name>A0A816XXC1_BRANA</name>
<evidence type="ECO:0000313" key="1">
    <source>
        <dbReference type="EMBL" id="CAF2150882.1"/>
    </source>
</evidence>
<feature type="non-terminal residue" evidence="1">
    <location>
        <position position="74"/>
    </location>
</feature>
<sequence>DNETEGPLRCGCRTYSGACSSDWGGNYQVFQVSRIGVPSIVGGQSIEELPCNDLILDEADQIIDMGLILKLLVC</sequence>
<dbReference type="Proteomes" id="UP001295469">
    <property type="component" value="Chromosome A01"/>
</dbReference>
<reference evidence="1" key="1">
    <citation type="submission" date="2021-01" db="EMBL/GenBank/DDBJ databases">
        <authorList>
            <consortium name="Genoscope - CEA"/>
            <person name="William W."/>
        </authorList>
    </citation>
    <scope>NUCLEOTIDE SEQUENCE</scope>
</reference>
<dbReference type="EMBL" id="HG994355">
    <property type="protein sequence ID" value="CAF2150882.1"/>
    <property type="molecule type" value="Genomic_DNA"/>
</dbReference>
<dbReference type="AlphaFoldDB" id="A0A816XXC1"/>
<accession>A0A816XXC1</accession>
<protein>
    <submittedName>
        <fullName evidence="1">(rape) hypothetical protein</fullName>
    </submittedName>
</protein>
<proteinExistence type="predicted"/>